<dbReference type="Proteomes" id="UP000431901">
    <property type="component" value="Unassembled WGS sequence"/>
</dbReference>
<evidence type="ECO:0000313" key="2">
    <source>
        <dbReference type="Proteomes" id="UP000431901"/>
    </source>
</evidence>
<gene>
    <name evidence="1" type="ORF">GQ466_11190</name>
</gene>
<accession>A0A6I4WCW9</accession>
<dbReference type="AlphaFoldDB" id="A0A6I4WCW9"/>
<dbReference type="OrthoDB" id="3483459at2"/>
<dbReference type="RefSeq" id="WP_161102812.1">
    <property type="nucleotide sequence ID" value="NZ_JBHLYI010000001.1"/>
</dbReference>
<dbReference type="EMBL" id="WUTW01000002">
    <property type="protein sequence ID" value="MXQ64602.1"/>
    <property type="molecule type" value="Genomic_DNA"/>
</dbReference>
<comment type="caution">
    <text evidence="1">The sequence shown here is derived from an EMBL/GenBank/DDBJ whole genome shotgun (WGS) entry which is preliminary data.</text>
</comment>
<keyword evidence="2" id="KW-1185">Reference proteome</keyword>
<evidence type="ECO:0000313" key="1">
    <source>
        <dbReference type="EMBL" id="MXQ64602.1"/>
    </source>
</evidence>
<dbReference type="Pfam" id="PF20060">
    <property type="entry name" value="DUF6459"/>
    <property type="match status" value="1"/>
</dbReference>
<organism evidence="1 2">
    <name type="scientific">Actinomadura rayongensis</name>
    <dbReference type="NCBI Taxonomy" id="1429076"/>
    <lineage>
        <taxon>Bacteria</taxon>
        <taxon>Bacillati</taxon>
        <taxon>Actinomycetota</taxon>
        <taxon>Actinomycetes</taxon>
        <taxon>Streptosporangiales</taxon>
        <taxon>Thermomonosporaceae</taxon>
        <taxon>Actinomadura</taxon>
    </lineage>
</organism>
<reference evidence="1 2" key="1">
    <citation type="submission" date="2019-12" db="EMBL/GenBank/DDBJ databases">
        <title>Nocardia macrotermitis sp. nov. and Nocardia aurantia sp. nov., isolated from the gut of the fungus growing-termite Macrotermes natalensis.</title>
        <authorList>
            <person name="Christine B."/>
            <person name="Rene B."/>
        </authorList>
    </citation>
    <scope>NUCLEOTIDE SEQUENCE [LARGE SCALE GENOMIC DNA]</scope>
    <source>
        <strain evidence="1 2">DSM 102126</strain>
    </source>
</reference>
<sequence length="138" mass="14809">MTAHASSERLRIVPTRPPLRLLDARTAPSPEPAARALIALVAAVLAGACPPARLARGMLPEIRARLAAHVPPPGRAAPPQVLTSWVQRPSPQAAEAGAVLRLGTDVRALALRLEFLHERWRCVQLETTVPARRLARAA</sequence>
<dbReference type="InterPro" id="IPR045596">
    <property type="entry name" value="DUF6459"/>
</dbReference>
<name>A0A6I4WCW9_9ACTN</name>
<protein>
    <submittedName>
        <fullName evidence="1">Uncharacterized protein</fullName>
    </submittedName>
</protein>
<proteinExistence type="predicted"/>